<keyword evidence="6" id="KW-1185">Reference proteome</keyword>
<sequence>MSSSAAQETPIWRTATCHCGRVSVAIPRKPEEINECRCSLCYAYGALWAYYPRNQVTVTTTTAGIINGSEDVSVDTGSRKYIRTDKDGTGNLSFNYCSHCGVMTHWWEEPRNTDPDRSMGVNMRIAGEDAIEGVAREVNYE</sequence>
<reference evidence="5" key="2">
    <citation type="submission" date="2023-06" db="EMBL/GenBank/DDBJ databases">
        <authorList>
            <consortium name="Lawrence Berkeley National Laboratory"/>
            <person name="Haridas S."/>
            <person name="Hensen N."/>
            <person name="Bonometti L."/>
            <person name="Westerberg I."/>
            <person name="Brannstrom I.O."/>
            <person name="Guillou S."/>
            <person name="Cros-Aarteil S."/>
            <person name="Calhoun S."/>
            <person name="Kuo A."/>
            <person name="Mondo S."/>
            <person name="Pangilinan J."/>
            <person name="Riley R."/>
            <person name="Labutti K."/>
            <person name="Andreopoulos B."/>
            <person name="Lipzen A."/>
            <person name="Chen C."/>
            <person name="Yanf M."/>
            <person name="Daum C."/>
            <person name="Ng V."/>
            <person name="Clum A."/>
            <person name="Steindorff A."/>
            <person name="Ohm R."/>
            <person name="Martin F."/>
            <person name="Silar P."/>
            <person name="Natvig D."/>
            <person name="Lalanne C."/>
            <person name="Gautier V."/>
            <person name="Ament-Velasquez S.L."/>
            <person name="Kruys A."/>
            <person name="Hutchinson M.I."/>
            <person name="Powell A.J."/>
            <person name="Barry K."/>
            <person name="Miller A.N."/>
            <person name="Grigoriev I.V."/>
            <person name="Debuchy R."/>
            <person name="Gladieux P."/>
            <person name="Thoren M.H."/>
            <person name="Johannesson H."/>
        </authorList>
    </citation>
    <scope>NUCLEOTIDE SEQUENCE</scope>
    <source>
        <strain evidence="5">CBS 314.62</strain>
    </source>
</reference>
<evidence type="ECO:0000259" key="4">
    <source>
        <dbReference type="PROSITE" id="PS51891"/>
    </source>
</evidence>
<dbReference type="SUPFAM" id="SSF51316">
    <property type="entry name" value="Mss4-like"/>
    <property type="match status" value="1"/>
</dbReference>
<accession>A0AAE0XB44</accession>
<evidence type="ECO:0000256" key="3">
    <source>
        <dbReference type="ARBA" id="ARBA00022833"/>
    </source>
</evidence>
<keyword evidence="3" id="KW-0862">Zinc</keyword>
<dbReference type="InterPro" id="IPR006913">
    <property type="entry name" value="CENP-V/GFA"/>
</dbReference>
<feature type="domain" description="CENP-V/GFA" evidence="4">
    <location>
        <begin position="13"/>
        <end position="141"/>
    </location>
</feature>
<keyword evidence="2" id="KW-0479">Metal-binding</keyword>
<proteinExistence type="inferred from homology"/>
<dbReference type="EMBL" id="JAULSO010000002">
    <property type="protein sequence ID" value="KAK3689353.1"/>
    <property type="molecule type" value="Genomic_DNA"/>
</dbReference>
<reference evidence="5" key="1">
    <citation type="journal article" date="2023" name="Mol. Phylogenet. Evol.">
        <title>Genome-scale phylogeny and comparative genomics of the fungal order Sordariales.</title>
        <authorList>
            <person name="Hensen N."/>
            <person name="Bonometti L."/>
            <person name="Westerberg I."/>
            <person name="Brannstrom I.O."/>
            <person name="Guillou S."/>
            <person name="Cros-Aarteil S."/>
            <person name="Calhoun S."/>
            <person name="Haridas S."/>
            <person name="Kuo A."/>
            <person name="Mondo S."/>
            <person name="Pangilinan J."/>
            <person name="Riley R."/>
            <person name="LaButti K."/>
            <person name="Andreopoulos B."/>
            <person name="Lipzen A."/>
            <person name="Chen C."/>
            <person name="Yan M."/>
            <person name="Daum C."/>
            <person name="Ng V."/>
            <person name="Clum A."/>
            <person name="Steindorff A."/>
            <person name="Ohm R.A."/>
            <person name="Martin F."/>
            <person name="Silar P."/>
            <person name="Natvig D.O."/>
            <person name="Lalanne C."/>
            <person name="Gautier V."/>
            <person name="Ament-Velasquez S.L."/>
            <person name="Kruys A."/>
            <person name="Hutchinson M.I."/>
            <person name="Powell A.J."/>
            <person name="Barry K."/>
            <person name="Miller A.N."/>
            <person name="Grigoriev I.V."/>
            <person name="Debuchy R."/>
            <person name="Gladieux P."/>
            <person name="Hiltunen Thoren M."/>
            <person name="Johannesson H."/>
        </authorList>
    </citation>
    <scope>NUCLEOTIDE SEQUENCE</scope>
    <source>
        <strain evidence="5">CBS 314.62</strain>
    </source>
</reference>
<dbReference type="AlphaFoldDB" id="A0AAE0XB44"/>
<evidence type="ECO:0000313" key="6">
    <source>
        <dbReference type="Proteomes" id="UP001270362"/>
    </source>
</evidence>
<protein>
    <recommendedName>
        <fullName evidence="4">CENP-V/GFA domain-containing protein</fullName>
    </recommendedName>
</protein>
<dbReference type="GO" id="GO:0046872">
    <property type="term" value="F:metal ion binding"/>
    <property type="evidence" value="ECO:0007669"/>
    <property type="project" value="UniProtKB-KW"/>
</dbReference>
<evidence type="ECO:0000256" key="1">
    <source>
        <dbReference type="ARBA" id="ARBA00005495"/>
    </source>
</evidence>
<evidence type="ECO:0000256" key="2">
    <source>
        <dbReference type="ARBA" id="ARBA00022723"/>
    </source>
</evidence>
<dbReference type="InterPro" id="IPR011057">
    <property type="entry name" value="Mss4-like_sf"/>
</dbReference>
<dbReference type="GO" id="GO:0016846">
    <property type="term" value="F:carbon-sulfur lyase activity"/>
    <property type="evidence" value="ECO:0007669"/>
    <property type="project" value="InterPro"/>
</dbReference>
<dbReference type="Gene3D" id="2.170.150.70">
    <property type="match status" value="1"/>
</dbReference>
<gene>
    <name evidence="5" type="ORF">B0T22DRAFT_170501</name>
</gene>
<dbReference type="Pfam" id="PF04828">
    <property type="entry name" value="GFA"/>
    <property type="match status" value="1"/>
</dbReference>
<evidence type="ECO:0000313" key="5">
    <source>
        <dbReference type="EMBL" id="KAK3689353.1"/>
    </source>
</evidence>
<organism evidence="5 6">
    <name type="scientific">Podospora appendiculata</name>
    <dbReference type="NCBI Taxonomy" id="314037"/>
    <lineage>
        <taxon>Eukaryota</taxon>
        <taxon>Fungi</taxon>
        <taxon>Dikarya</taxon>
        <taxon>Ascomycota</taxon>
        <taxon>Pezizomycotina</taxon>
        <taxon>Sordariomycetes</taxon>
        <taxon>Sordariomycetidae</taxon>
        <taxon>Sordariales</taxon>
        <taxon>Podosporaceae</taxon>
        <taxon>Podospora</taxon>
    </lineage>
</organism>
<comment type="similarity">
    <text evidence="1">Belongs to the Gfa family.</text>
</comment>
<comment type="caution">
    <text evidence="5">The sequence shown here is derived from an EMBL/GenBank/DDBJ whole genome shotgun (WGS) entry which is preliminary data.</text>
</comment>
<dbReference type="PROSITE" id="PS51891">
    <property type="entry name" value="CENP_V_GFA"/>
    <property type="match status" value="1"/>
</dbReference>
<dbReference type="Proteomes" id="UP001270362">
    <property type="component" value="Unassembled WGS sequence"/>
</dbReference>
<name>A0AAE0XB44_9PEZI</name>